<comment type="caution">
    <text evidence="2">The sequence shown here is derived from an EMBL/GenBank/DDBJ whole genome shotgun (WGS) entry which is preliminary data.</text>
</comment>
<reference evidence="2" key="1">
    <citation type="submission" date="2021-01" db="EMBL/GenBank/DDBJ databases">
        <title>Whole genome shotgun sequence of Virgisporangium ochraceum NBRC 16418.</title>
        <authorList>
            <person name="Komaki H."/>
            <person name="Tamura T."/>
        </authorList>
    </citation>
    <scope>NUCLEOTIDE SEQUENCE</scope>
    <source>
        <strain evidence="2">NBRC 16418</strain>
    </source>
</reference>
<proteinExistence type="predicted"/>
<name>A0A8J3ZWG0_9ACTN</name>
<evidence type="ECO:0000313" key="3">
    <source>
        <dbReference type="Proteomes" id="UP000635606"/>
    </source>
</evidence>
<gene>
    <name evidence="2" type="ORF">Voc01_043150</name>
</gene>
<accession>A0A8J3ZWG0</accession>
<sequence>MSNADAGPVPSVEVGTRAGPTVSADPGATCLAKPPPVRVLRAPPLEPPFEDEVDPYWPPPTPLAQPGRGPRTQRPVTPRPPHRPLDASQAGHAGQGGPAGHAGPGGPAAATAHGDRAAPHPRPRPSPGMLAAQRFVHVCVEVLNGHRAASHLRAVTAPADFKPVTDQLIGRTNRTYLGRPGATATRPPRVRLLGMRMCQPRDGVVEVAAVLGYGTRTWAMAVRMERPADTWLCKLIQVV</sequence>
<dbReference type="InterPro" id="IPR045596">
    <property type="entry name" value="DUF6459"/>
</dbReference>
<feature type="region of interest" description="Disordered" evidence="1">
    <location>
        <begin position="1"/>
        <end position="128"/>
    </location>
</feature>
<evidence type="ECO:0000313" key="2">
    <source>
        <dbReference type="EMBL" id="GIJ69398.1"/>
    </source>
</evidence>
<dbReference type="AlphaFoldDB" id="A0A8J3ZWG0"/>
<dbReference type="RefSeq" id="WP_203929328.1">
    <property type="nucleotide sequence ID" value="NZ_BOPH01000062.1"/>
</dbReference>
<organism evidence="2 3">
    <name type="scientific">Virgisporangium ochraceum</name>
    <dbReference type="NCBI Taxonomy" id="65505"/>
    <lineage>
        <taxon>Bacteria</taxon>
        <taxon>Bacillati</taxon>
        <taxon>Actinomycetota</taxon>
        <taxon>Actinomycetes</taxon>
        <taxon>Micromonosporales</taxon>
        <taxon>Micromonosporaceae</taxon>
        <taxon>Virgisporangium</taxon>
    </lineage>
</organism>
<keyword evidence="3" id="KW-1185">Reference proteome</keyword>
<dbReference type="Pfam" id="PF20060">
    <property type="entry name" value="DUF6459"/>
    <property type="match status" value="1"/>
</dbReference>
<dbReference type="EMBL" id="BOPH01000062">
    <property type="protein sequence ID" value="GIJ69398.1"/>
    <property type="molecule type" value="Genomic_DNA"/>
</dbReference>
<feature type="compositionally biased region" description="Low complexity" evidence="1">
    <location>
        <begin position="65"/>
        <end position="76"/>
    </location>
</feature>
<evidence type="ECO:0000256" key="1">
    <source>
        <dbReference type="SAM" id="MobiDB-lite"/>
    </source>
</evidence>
<feature type="compositionally biased region" description="Gly residues" evidence="1">
    <location>
        <begin position="93"/>
        <end position="106"/>
    </location>
</feature>
<protein>
    <submittedName>
        <fullName evidence="2">Uncharacterized protein</fullName>
    </submittedName>
</protein>
<dbReference type="Proteomes" id="UP000635606">
    <property type="component" value="Unassembled WGS sequence"/>
</dbReference>